<dbReference type="Pfam" id="PF13563">
    <property type="entry name" value="2_5_RNA_ligase2"/>
    <property type="match status" value="1"/>
</dbReference>
<dbReference type="Proteomes" id="UP000053342">
    <property type="component" value="Unassembled WGS sequence"/>
</dbReference>
<dbReference type="GeneID" id="27353502"/>
<dbReference type="VEuPathDB" id="FungiDB:PV06_01428"/>
<organism evidence="2 3">
    <name type="scientific">Exophiala oligosperma</name>
    <dbReference type="NCBI Taxonomy" id="215243"/>
    <lineage>
        <taxon>Eukaryota</taxon>
        <taxon>Fungi</taxon>
        <taxon>Dikarya</taxon>
        <taxon>Ascomycota</taxon>
        <taxon>Pezizomycotina</taxon>
        <taxon>Eurotiomycetes</taxon>
        <taxon>Chaetothyriomycetidae</taxon>
        <taxon>Chaetothyriales</taxon>
        <taxon>Herpotrichiellaceae</taxon>
        <taxon>Exophiala</taxon>
    </lineage>
</organism>
<sequence length="234" mass="26944">MSKLRTSRFLPMHSVVNTIGLNAPYSKSSGPYTAETYQRRDEHKARTGNKHEESYVLTLHTDQQHHQLMTSMRTRYFPPRLNKLNAHIALFRALPSSRLPQIIHDIESLTQSQPTFEVFATKAFLMKRGVGIHVDDTEGQAEAIFQQLKAKWESFLSQQDRRFKPHYTLQNKVDDEAVVRKTFNEVNEQFHGSRGQVTALTLYKYQQGFWKEAQSFSFHENPQIGAGGTMSGTK</sequence>
<protein>
    <recommendedName>
        <fullName evidence="4">2'-5' RNA ligase</fullName>
    </recommendedName>
</protein>
<proteinExistence type="predicted"/>
<evidence type="ECO:0000313" key="3">
    <source>
        <dbReference type="Proteomes" id="UP000053342"/>
    </source>
</evidence>
<dbReference type="Gene3D" id="3.90.1140.10">
    <property type="entry name" value="Cyclic phosphodiesterase"/>
    <property type="match status" value="1"/>
</dbReference>
<keyword evidence="3" id="KW-1185">Reference proteome</keyword>
<dbReference type="EMBL" id="KN847332">
    <property type="protein sequence ID" value="KIW48867.1"/>
    <property type="molecule type" value="Genomic_DNA"/>
</dbReference>
<feature type="region of interest" description="Disordered" evidence="1">
    <location>
        <begin position="30"/>
        <end position="49"/>
    </location>
</feature>
<gene>
    <name evidence="2" type="ORF">PV06_01428</name>
</gene>
<dbReference type="RefSeq" id="XP_016269083.1">
    <property type="nucleotide sequence ID" value="XM_016402030.1"/>
</dbReference>
<evidence type="ECO:0000313" key="2">
    <source>
        <dbReference type="EMBL" id="KIW48867.1"/>
    </source>
</evidence>
<dbReference type="OrthoDB" id="5364416at2759"/>
<feature type="compositionally biased region" description="Basic and acidic residues" evidence="1">
    <location>
        <begin position="37"/>
        <end position="49"/>
    </location>
</feature>
<dbReference type="AlphaFoldDB" id="A0A0D2CG35"/>
<evidence type="ECO:0008006" key="4">
    <source>
        <dbReference type="Google" id="ProtNLM"/>
    </source>
</evidence>
<dbReference type="STRING" id="215243.A0A0D2CG35"/>
<evidence type="ECO:0000256" key="1">
    <source>
        <dbReference type="SAM" id="MobiDB-lite"/>
    </source>
</evidence>
<reference evidence="2 3" key="1">
    <citation type="submission" date="2015-01" db="EMBL/GenBank/DDBJ databases">
        <title>The Genome Sequence of Exophiala oligosperma CBS72588.</title>
        <authorList>
            <consortium name="The Broad Institute Genomics Platform"/>
            <person name="Cuomo C."/>
            <person name="de Hoog S."/>
            <person name="Gorbushina A."/>
            <person name="Stielow B."/>
            <person name="Teixiera M."/>
            <person name="Abouelleil A."/>
            <person name="Chapman S.B."/>
            <person name="Priest M."/>
            <person name="Young S.K."/>
            <person name="Wortman J."/>
            <person name="Nusbaum C."/>
            <person name="Birren B."/>
        </authorList>
    </citation>
    <scope>NUCLEOTIDE SEQUENCE [LARGE SCALE GENOMIC DNA]</scope>
    <source>
        <strain evidence="2 3">CBS 72588</strain>
    </source>
</reference>
<dbReference type="HOGENOM" id="CLU_075843_0_0_1"/>
<accession>A0A0D2CG35</accession>
<name>A0A0D2CG35_9EURO</name>